<protein>
    <submittedName>
        <fullName evidence="2">Alginate export family protein</fullName>
    </submittedName>
</protein>
<accession>A0ABP8M6G0</accession>
<dbReference type="InterPro" id="IPR025388">
    <property type="entry name" value="Alginate_export_dom"/>
</dbReference>
<name>A0ABP8M6G0_9BACT</name>
<comment type="caution">
    <text evidence="2">The sequence shown here is derived from an EMBL/GenBank/DDBJ whole genome shotgun (WGS) entry which is preliminary data.</text>
</comment>
<keyword evidence="3" id="KW-1185">Reference proteome</keyword>
<evidence type="ECO:0000313" key="2">
    <source>
        <dbReference type="EMBL" id="GAA4445348.1"/>
    </source>
</evidence>
<reference evidence="3" key="1">
    <citation type="journal article" date="2019" name="Int. J. Syst. Evol. Microbiol.">
        <title>The Global Catalogue of Microorganisms (GCM) 10K type strain sequencing project: providing services to taxonomists for standard genome sequencing and annotation.</title>
        <authorList>
            <consortium name="The Broad Institute Genomics Platform"/>
            <consortium name="The Broad Institute Genome Sequencing Center for Infectious Disease"/>
            <person name="Wu L."/>
            <person name="Ma J."/>
        </authorList>
    </citation>
    <scope>NUCLEOTIDE SEQUENCE [LARGE SCALE GENOMIC DNA]</scope>
    <source>
        <strain evidence="3">JCM 17926</strain>
    </source>
</reference>
<dbReference type="Proteomes" id="UP001500552">
    <property type="component" value="Unassembled WGS sequence"/>
</dbReference>
<evidence type="ECO:0000259" key="1">
    <source>
        <dbReference type="Pfam" id="PF13372"/>
    </source>
</evidence>
<evidence type="ECO:0000313" key="3">
    <source>
        <dbReference type="Proteomes" id="UP001500552"/>
    </source>
</evidence>
<gene>
    <name evidence="2" type="ORF">GCM10023188_48360</name>
</gene>
<proteinExistence type="predicted"/>
<feature type="domain" description="Alginate export" evidence="1">
    <location>
        <begin position="14"/>
        <end position="153"/>
    </location>
</feature>
<organism evidence="2 3">
    <name type="scientific">Pontibacter saemangeumensis</name>
    <dbReference type="NCBI Taxonomy" id="1084525"/>
    <lineage>
        <taxon>Bacteria</taxon>
        <taxon>Pseudomonadati</taxon>
        <taxon>Bacteroidota</taxon>
        <taxon>Cytophagia</taxon>
        <taxon>Cytophagales</taxon>
        <taxon>Hymenobacteraceae</taxon>
        <taxon>Pontibacter</taxon>
    </lineage>
</organism>
<dbReference type="Pfam" id="PF13372">
    <property type="entry name" value="Alginate_exp"/>
    <property type="match status" value="1"/>
</dbReference>
<dbReference type="EMBL" id="BAABHC010000042">
    <property type="protein sequence ID" value="GAA4445348.1"/>
    <property type="molecule type" value="Genomic_DNA"/>
</dbReference>
<sequence>MGVVIIHTSSLAQVSLTGQIRTRTELRDGQGTLPAKDAKASFFTTQRTRLNLGYAAERFRFLTSVQEVRVWGSDQSTISNLEGSKFFLHQAWGELILSDSVTIKVDNLSVKAGRQEIIYDDSRLLGNLDWLQQARRHDAVVIRFSHKGWIADAGFAFNQNHGQDTPNKSGSLYNGIPTAPVVPGTNGIGMLYKSMQYGYFARTGKLGKASLLFFKDDFQKTTTVENTTTFVPGVNSRVTVGAAVFATPSEHIKLTSAAYYQGNQDKLGNPLEAYNVTAAAAFKVYKFTTNPGFDFLSGNNTARQGKVNRRFDPLYGTPHKFWGMMDYFYAADQFGVDGSLSRSPGLLDIYLKNTFAAKENLVFTLDLHEFYAGNKVAAATEGATAEKTAAGRLGTEIDFVVNYNILKNVNIEAGYATMLGTTTLDLLKAPAANKQNTGQWAYLMLNFAPDFLAKANPGK</sequence>